<name>A0A9D2KNU5_9FIRM</name>
<keyword evidence="2" id="KW-0408">Iron</keyword>
<dbReference type="InterPro" id="IPR036593">
    <property type="entry name" value="CPE0013-like_sf"/>
</dbReference>
<dbReference type="InterPro" id="IPR006963">
    <property type="entry name" value="Mopterin_OxRdtase_4Fe-4S_dom"/>
</dbReference>
<reference evidence="5" key="1">
    <citation type="journal article" date="2021" name="PeerJ">
        <title>Extensive microbial diversity within the chicken gut microbiome revealed by metagenomics and culture.</title>
        <authorList>
            <person name="Gilroy R."/>
            <person name="Ravi A."/>
            <person name="Getino M."/>
            <person name="Pursley I."/>
            <person name="Horton D.L."/>
            <person name="Alikhan N.F."/>
            <person name="Baker D."/>
            <person name="Gharbi K."/>
            <person name="Hall N."/>
            <person name="Watson M."/>
            <person name="Adriaenssens E.M."/>
            <person name="Foster-Nyarko E."/>
            <person name="Jarju S."/>
            <person name="Secka A."/>
            <person name="Antonio M."/>
            <person name="Oren A."/>
            <person name="Chaudhuri R.R."/>
            <person name="La Ragione R."/>
            <person name="Hildebrand F."/>
            <person name="Pallen M.J."/>
        </authorList>
    </citation>
    <scope>NUCLEOTIDE SEQUENCE</scope>
    <source>
        <strain evidence="5">CHK178-16964</strain>
    </source>
</reference>
<evidence type="ECO:0000313" key="5">
    <source>
        <dbReference type="EMBL" id="HJA71529.1"/>
    </source>
</evidence>
<evidence type="ECO:0000256" key="1">
    <source>
        <dbReference type="ARBA" id="ARBA00022723"/>
    </source>
</evidence>
<protein>
    <submittedName>
        <fullName evidence="5">DUF1667 domain-containing protein</fullName>
    </submittedName>
</protein>
<sequence>MLEEKQIICINCPMGCRMTVGVDDGKVVSVQGNTCKRGEEFACQEAVEPMRILTSLMRVEGRDKPFSVKTSAPVPKRILLACARQIADHPVRKEQLPIHIGDVVIADVCGSGADVISTQEV</sequence>
<gene>
    <name evidence="5" type="ORF">IAA07_08145</name>
</gene>
<dbReference type="GO" id="GO:0051536">
    <property type="term" value="F:iron-sulfur cluster binding"/>
    <property type="evidence" value="ECO:0007669"/>
    <property type="project" value="UniProtKB-KW"/>
</dbReference>
<keyword evidence="3" id="KW-0411">Iron-sulfur</keyword>
<evidence type="ECO:0000259" key="4">
    <source>
        <dbReference type="PROSITE" id="PS51669"/>
    </source>
</evidence>
<dbReference type="PROSITE" id="PS51669">
    <property type="entry name" value="4FE4S_MOW_BIS_MGD"/>
    <property type="match status" value="1"/>
</dbReference>
<dbReference type="PANTHER" id="PTHR39450">
    <property type="entry name" value="MOLYBDOPTERIN OXIDOREDUCTASE, 4FE-4S CLUSTER-BINDING SUBUNIT"/>
    <property type="match status" value="1"/>
</dbReference>
<dbReference type="InterPro" id="IPR012460">
    <property type="entry name" value="DUF1667"/>
</dbReference>
<keyword evidence="1" id="KW-0479">Metal-binding</keyword>
<dbReference type="SUPFAM" id="SSF160148">
    <property type="entry name" value="CPE0013-like"/>
    <property type="match status" value="1"/>
</dbReference>
<reference evidence="5" key="2">
    <citation type="submission" date="2021-04" db="EMBL/GenBank/DDBJ databases">
        <authorList>
            <person name="Gilroy R."/>
        </authorList>
    </citation>
    <scope>NUCLEOTIDE SEQUENCE</scope>
    <source>
        <strain evidence="5">CHK178-16964</strain>
    </source>
</reference>
<dbReference type="EMBL" id="DWZA01000071">
    <property type="protein sequence ID" value="HJA71529.1"/>
    <property type="molecule type" value="Genomic_DNA"/>
</dbReference>
<dbReference type="SUPFAM" id="SSF53706">
    <property type="entry name" value="Formate dehydrogenase/DMSO reductase, domains 1-3"/>
    <property type="match status" value="1"/>
</dbReference>
<accession>A0A9D2KNU5</accession>
<feature type="domain" description="4Fe-4S Mo/W bis-MGD-type" evidence="4">
    <location>
        <begin position="2"/>
        <end position="57"/>
    </location>
</feature>
<dbReference type="Pfam" id="PF04879">
    <property type="entry name" value="Molybdop_Fe4S4"/>
    <property type="match status" value="1"/>
</dbReference>
<dbReference type="GO" id="GO:0016491">
    <property type="term" value="F:oxidoreductase activity"/>
    <property type="evidence" value="ECO:0007669"/>
    <property type="project" value="InterPro"/>
</dbReference>
<dbReference type="AlphaFoldDB" id="A0A9D2KNU5"/>
<evidence type="ECO:0000256" key="2">
    <source>
        <dbReference type="ARBA" id="ARBA00023004"/>
    </source>
</evidence>
<dbReference type="Gene3D" id="2.20.25.90">
    <property type="entry name" value="ADC-like domains"/>
    <property type="match status" value="1"/>
</dbReference>
<dbReference type="GO" id="GO:0046872">
    <property type="term" value="F:metal ion binding"/>
    <property type="evidence" value="ECO:0007669"/>
    <property type="project" value="UniProtKB-KW"/>
</dbReference>
<evidence type="ECO:0000256" key="3">
    <source>
        <dbReference type="ARBA" id="ARBA00023014"/>
    </source>
</evidence>
<evidence type="ECO:0000313" key="6">
    <source>
        <dbReference type="Proteomes" id="UP000823900"/>
    </source>
</evidence>
<proteinExistence type="predicted"/>
<dbReference type="PANTHER" id="PTHR39450:SF1">
    <property type="entry name" value="DUF1667 DOMAIN-CONTAINING PROTEIN"/>
    <property type="match status" value="1"/>
</dbReference>
<dbReference type="Pfam" id="PF07892">
    <property type="entry name" value="DUF1667"/>
    <property type="match status" value="1"/>
</dbReference>
<dbReference type="Proteomes" id="UP000823900">
    <property type="component" value="Unassembled WGS sequence"/>
</dbReference>
<dbReference type="Gene3D" id="3.10.530.10">
    <property type="entry name" value="CPE0013-like"/>
    <property type="match status" value="1"/>
</dbReference>
<comment type="caution">
    <text evidence="5">The sequence shown here is derived from an EMBL/GenBank/DDBJ whole genome shotgun (WGS) entry which is preliminary data.</text>
</comment>
<organism evidence="5 6">
    <name type="scientific">Candidatus Lachnoclostridium stercoravium</name>
    <dbReference type="NCBI Taxonomy" id="2838633"/>
    <lineage>
        <taxon>Bacteria</taxon>
        <taxon>Bacillati</taxon>
        <taxon>Bacillota</taxon>
        <taxon>Clostridia</taxon>
        <taxon>Lachnospirales</taxon>
        <taxon>Lachnospiraceae</taxon>
    </lineage>
</organism>